<comment type="subcellular location">
    <subcellularLocation>
        <location evidence="1">Cell envelope</location>
    </subcellularLocation>
</comment>
<evidence type="ECO:0000313" key="8">
    <source>
        <dbReference type="Proteomes" id="UP001582793"/>
    </source>
</evidence>
<evidence type="ECO:0000256" key="1">
    <source>
        <dbReference type="ARBA" id="ARBA00004196"/>
    </source>
</evidence>
<evidence type="ECO:0000256" key="2">
    <source>
        <dbReference type="ARBA" id="ARBA00022748"/>
    </source>
</evidence>
<dbReference type="InterPro" id="IPR000866">
    <property type="entry name" value="AhpC/TSA"/>
</dbReference>
<keyword evidence="2" id="KW-0201">Cytochrome c-type biogenesis</keyword>
<protein>
    <submittedName>
        <fullName evidence="7">TlpA disulfide reductase family protein</fullName>
    </submittedName>
</protein>
<reference evidence="7 8" key="1">
    <citation type="submission" date="2024-04" db="EMBL/GenBank/DDBJ databases">
        <title>Polymorphospora sp. isolated from Baiyangdian Lake in Xiong'an New Area.</title>
        <authorList>
            <person name="Zhang X."/>
            <person name="Liu J."/>
        </authorList>
    </citation>
    <scope>NUCLEOTIDE SEQUENCE [LARGE SCALE GENOMIC DNA]</scope>
    <source>
        <strain evidence="7 8">2-325</strain>
    </source>
</reference>
<dbReference type="SUPFAM" id="SSF52833">
    <property type="entry name" value="Thioredoxin-like"/>
    <property type="match status" value="1"/>
</dbReference>
<dbReference type="Gene3D" id="3.40.30.10">
    <property type="entry name" value="Glutaredoxin"/>
    <property type="match status" value="1"/>
</dbReference>
<keyword evidence="8" id="KW-1185">Reference proteome</keyword>
<evidence type="ECO:0000259" key="6">
    <source>
        <dbReference type="PROSITE" id="PS51352"/>
    </source>
</evidence>
<evidence type="ECO:0000256" key="4">
    <source>
        <dbReference type="ARBA" id="ARBA00023157"/>
    </source>
</evidence>
<dbReference type="InterPro" id="IPR013766">
    <property type="entry name" value="Thioredoxin_domain"/>
</dbReference>
<keyword evidence="4" id="KW-1015">Disulfide bond</keyword>
<dbReference type="EMBL" id="JBCGDC010000004">
    <property type="protein sequence ID" value="MFB6391871.1"/>
    <property type="molecule type" value="Genomic_DNA"/>
</dbReference>
<dbReference type="Proteomes" id="UP001582793">
    <property type="component" value="Unassembled WGS sequence"/>
</dbReference>
<dbReference type="InterPro" id="IPR017937">
    <property type="entry name" value="Thioredoxin_CS"/>
</dbReference>
<dbReference type="InterPro" id="IPR050553">
    <property type="entry name" value="Thioredoxin_ResA/DsbE_sf"/>
</dbReference>
<dbReference type="InterPro" id="IPR036249">
    <property type="entry name" value="Thioredoxin-like_sf"/>
</dbReference>
<evidence type="ECO:0000313" key="7">
    <source>
        <dbReference type="EMBL" id="MFB6391871.1"/>
    </source>
</evidence>
<evidence type="ECO:0000256" key="3">
    <source>
        <dbReference type="ARBA" id="ARBA00022968"/>
    </source>
</evidence>
<feature type="domain" description="Thioredoxin" evidence="6">
    <location>
        <begin position="47"/>
        <end position="186"/>
    </location>
</feature>
<organism evidence="7 8">
    <name type="scientific">Polymorphospora lycopeni</name>
    <dbReference type="NCBI Taxonomy" id="3140240"/>
    <lineage>
        <taxon>Bacteria</taxon>
        <taxon>Bacillati</taxon>
        <taxon>Actinomycetota</taxon>
        <taxon>Actinomycetes</taxon>
        <taxon>Micromonosporales</taxon>
        <taxon>Micromonosporaceae</taxon>
        <taxon>Polymorphospora</taxon>
    </lineage>
</organism>
<dbReference type="RefSeq" id="WP_375732786.1">
    <property type="nucleotide sequence ID" value="NZ_JBCGDC010000004.1"/>
</dbReference>
<accession>A0ABV5CJ90</accession>
<dbReference type="PROSITE" id="PS00194">
    <property type="entry name" value="THIOREDOXIN_1"/>
    <property type="match status" value="1"/>
</dbReference>
<comment type="caution">
    <text evidence="7">The sequence shown here is derived from an EMBL/GenBank/DDBJ whole genome shotgun (WGS) entry which is preliminary data.</text>
</comment>
<evidence type="ECO:0000256" key="5">
    <source>
        <dbReference type="ARBA" id="ARBA00023284"/>
    </source>
</evidence>
<keyword evidence="3" id="KW-0735">Signal-anchor</keyword>
<sequence length="187" mass="19430">MTGRALVSLLRRPAPVLALLLTAVLGIVLAVGLHRAAGSAPDAAAGAAPGAPAPALAGPTLDGGHFDLADARGRVVLVNVFASWCGPCRRELPLLVDVSRRWSAQGVQLVGINVKDGTAAVRALLAETGAESMTVLRDPDGTLAVGWGARGVPETFVVDRDGRIVDRRRGEVTRQWLEQRVGPLLTG</sequence>
<gene>
    <name evidence="7" type="ORF">AAFH96_01965</name>
</gene>
<keyword evidence="5" id="KW-0676">Redox-active center</keyword>
<dbReference type="CDD" id="cd02966">
    <property type="entry name" value="TlpA_like_family"/>
    <property type="match status" value="1"/>
</dbReference>
<name>A0ABV5CJ90_9ACTN</name>
<proteinExistence type="predicted"/>
<dbReference type="PANTHER" id="PTHR42852:SF6">
    <property type="entry name" value="THIOL:DISULFIDE INTERCHANGE PROTEIN DSBE"/>
    <property type="match status" value="1"/>
</dbReference>
<dbReference type="PROSITE" id="PS51352">
    <property type="entry name" value="THIOREDOXIN_2"/>
    <property type="match status" value="1"/>
</dbReference>
<keyword evidence="3" id="KW-0812">Transmembrane</keyword>
<dbReference type="Pfam" id="PF00578">
    <property type="entry name" value="AhpC-TSA"/>
    <property type="match status" value="1"/>
</dbReference>
<dbReference type="PANTHER" id="PTHR42852">
    <property type="entry name" value="THIOL:DISULFIDE INTERCHANGE PROTEIN DSBE"/>
    <property type="match status" value="1"/>
</dbReference>